<dbReference type="EMBL" id="BNJQ01000037">
    <property type="protein sequence ID" value="GHP11890.1"/>
    <property type="molecule type" value="Genomic_DNA"/>
</dbReference>
<dbReference type="Gene3D" id="1.20.1260.10">
    <property type="match status" value="1"/>
</dbReference>
<dbReference type="InterPro" id="IPR008972">
    <property type="entry name" value="Cupredoxin"/>
</dbReference>
<dbReference type="Pfam" id="PF03713">
    <property type="entry name" value="DUF305"/>
    <property type="match status" value="1"/>
</dbReference>
<keyword evidence="1" id="KW-0732">Signal</keyword>
<dbReference type="PANTHER" id="PTHR36933:SF1">
    <property type="entry name" value="SLL0788 PROTEIN"/>
    <property type="match status" value="1"/>
</dbReference>
<keyword evidence="4" id="KW-1185">Reference proteome</keyword>
<gene>
    <name evidence="3" type="ORF">PPROV_001061700</name>
</gene>
<dbReference type="SUPFAM" id="SSF49503">
    <property type="entry name" value="Cupredoxins"/>
    <property type="match status" value="1"/>
</dbReference>
<dbReference type="InterPro" id="IPR005183">
    <property type="entry name" value="DUF305_CopM-like"/>
</dbReference>
<feature type="signal peptide" evidence="1">
    <location>
        <begin position="1"/>
        <end position="32"/>
    </location>
</feature>
<organism evidence="3 4">
    <name type="scientific">Pycnococcus provasolii</name>
    <dbReference type="NCBI Taxonomy" id="41880"/>
    <lineage>
        <taxon>Eukaryota</taxon>
        <taxon>Viridiplantae</taxon>
        <taxon>Chlorophyta</taxon>
        <taxon>Pseudoscourfieldiophyceae</taxon>
        <taxon>Pseudoscourfieldiales</taxon>
        <taxon>Pycnococcaceae</taxon>
        <taxon>Pycnococcus</taxon>
    </lineage>
</organism>
<evidence type="ECO:0000259" key="2">
    <source>
        <dbReference type="Pfam" id="PF03713"/>
    </source>
</evidence>
<dbReference type="PANTHER" id="PTHR36933">
    <property type="entry name" value="SLL0788 PROTEIN"/>
    <property type="match status" value="1"/>
</dbReference>
<accession>A0A830I1E4</accession>
<dbReference type="AlphaFoldDB" id="A0A830I1E4"/>
<name>A0A830I1E4_9CHLO</name>
<protein>
    <recommendedName>
        <fullName evidence="2">DUF305 domain-containing protein</fullName>
    </recommendedName>
</protein>
<dbReference type="InterPro" id="IPR012347">
    <property type="entry name" value="Ferritin-like"/>
</dbReference>
<evidence type="ECO:0000313" key="4">
    <source>
        <dbReference type="Proteomes" id="UP000660262"/>
    </source>
</evidence>
<reference evidence="3" key="1">
    <citation type="submission" date="2020-10" db="EMBL/GenBank/DDBJ databases">
        <title>Unveiling of a novel bifunctional photoreceptor, Dualchrome1, isolated from a cosmopolitan green alga.</title>
        <authorList>
            <person name="Suzuki S."/>
            <person name="Kawachi M."/>
        </authorList>
    </citation>
    <scope>NUCLEOTIDE SEQUENCE</scope>
    <source>
        <strain evidence="3">NIES 2893</strain>
    </source>
</reference>
<dbReference type="OrthoDB" id="565685at2759"/>
<sequence>MPILMLATKQFSMNLLFSFVVGLLLCVCDVSADDRVLGNETETPLMRNQNCSPNAKNEFVFKVNPYEGEWGQYEVENCSGVSPKLLIKKGVTYTLLQKDKSNWMHPLGLAYYPDGAHGFGPEPEVPELEEPTPDDCSTAKFACDPGAGVKEAPLYGINGVYESIDNWNEGKVSGLDVYEPLFQRPQDQWVEAGGDAGYGVKITIPANSKTKTFFYFCHIHAGMSGYIEVTDANESHNTLKLAGADDLGDTYYGTPSAAFDNKCGTFDVDPYHSKQDEFCSKQDFLCDRTGSDFSNCMQAINCKMNYMMRVKEVADNPLAVFMQQMIPHHENAVQMSRIAMKHSTKAKGYDSEVEDLLRSIVATQNHQIQTMKTWLKEHASDGVVCSPPKIS</sequence>
<proteinExistence type="predicted"/>
<comment type="caution">
    <text evidence="3">The sequence shown here is derived from an EMBL/GenBank/DDBJ whole genome shotgun (WGS) entry which is preliminary data.</text>
</comment>
<feature type="domain" description="DUF305" evidence="2">
    <location>
        <begin position="321"/>
        <end position="380"/>
    </location>
</feature>
<evidence type="ECO:0000256" key="1">
    <source>
        <dbReference type="SAM" id="SignalP"/>
    </source>
</evidence>
<evidence type="ECO:0000313" key="3">
    <source>
        <dbReference type="EMBL" id="GHP11890.1"/>
    </source>
</evidence>
<dbReference type="Proteomes" id="UP000660262">
    <property type="component" value="Unassembled WGS sequence"/>
</dbReference>
<feature type="chain" id="PRO_5033061045" description="DUF305 domain-containing protein" evidence="1">
    <location>
        <begin position="33"/>
        <end position="391"/>
    </location>
</feature>